<evidence type="ECO:0000313" key="2">
    <source>
        <dbReference type="Proteomes" id="UP000886998"/>
    </source>
</evidence>
<accession>A0A8X6XXK3</accession>
<name>A0A8X6XXK3_9ARAC</name>
<gene>
    <name evidence="1" type="ORF">TNIN_207681</name>
</gene>
<dbReference type="Proteomes" id="UP000886998">
    <property type="component" value="Unassembled WGS sequence"/>
</dbReference>
<evidence type="ECO:0000313" key="1">
    <source>
        <dbReference type="EMBL" id="GFY60539.1"/>
    </source>
</evidence>
<comment type="caution">
    <text evidence="1">The sequence shown here is derived from an EMBL/GenBank/DDBJ whole genome shotgun (WGS) entry which is preliminary data.</text>
</comment>
<keyword evidence="2" id="KW-1185">Reference proteome</keyword>
<protein>
    <submittedName>
        <fullName evidence="1">Uncharacterized protein</fullName>
    </submittedName>
</protein>
<reference evidence="1" key="1">
    <citation type="submission" date="2020-08" db="EMBL/GenBank/DDBJ databases">
        <title>Multicomponent nature underlies the extraordinary mechanical properties of spider dragline silk.</title>
        <authorList>
            <person name="Kono N."/>
            <person name="Nakamura H."/>
            <person name="Mori M."/>
            <person name="Yoshida Y."/>
            <person name="Ohtoshi R."/>
            <person name="Malay A.D."/>
            <person name="Moran D.A.P."/>
            <person name="Tomita M."/>
            <person name="Numata K."/>
            <person name="Arakawa K."/>
        </authorList>
    </citation>
    <scope>NUCLEOTIDE SEQUENCE</scope>
</reference>
<dbReference type="AlphaFoldDB" id="A0A8X6XXK3"/>
<sequence length="107" mass="11832">MEQKMRTKICLPVWVGYLVDACKVLSDVIFLAKGTEHLPKEESVSGRSISSVYIEGPPLSRRPFHYAHLRTAGEGVESAFNLLVLRSLLVLEAALFSPSMTSAQNIK</sequence>
<organism evidence="1 2">
    <name type="scientific">Trichonephila inaurata madagascariensis</name>
    <dbReference type="NCBI Taxonomy" id="2747483"/>
    <lineage>
        <taxon>Eukaryota</taxon>
        <taxon>Metazoa</taxon>
        <taxon>Ecdysozoa</taxon>
        <taxon>Arthropoda</taxon>
        <taxon>Chelicerata</taxon>
        <taxon>Arachnida</taxon>
        <taxon>Araneae</taxon>
        <taxon>Araneomorphae</taxon>
        <taxon>Entelegynae</taxon>
        <taxon>Araneoidea</taxon>
        <taxon>Nephilidae</taxon>
        <taxon>Trichonephila</taxon>
        <taxon>Trichonephila inaurata</taxon>
    </lineage>
</organism>
<dbReference type="EMBL" id="BMAV01013199">
    <property type="protein sequence ID" value="GFY60539.1"/>
    <property type="molecule type" value="Genomic_DNA"/>
</dbReference>
<proteinExistence type="predicted"/>